<dbReference type="EMBL" id="MT144636">
    <property type="protein sequence ID" value="QJH96004.1"/>
    <property type="molecule type" value="Genomic_DNA"/>
</dbReference>
<evidence type="ECO:0000313" key="1">
    <source>
        <dbReference type="EMBL" id="QJH96004.1"/>
    </source>
</evidence>
<proteinExistence type="predicted"/>
<organism evidence="1">
    <name type="scientific">viral metagenome</name>
    <dbReference type="NCBI Taxonomy" id="1070528"/>
    <lineage>
        <taxon>unclassified sequences</taxon>
        <taxon>metagenomes</taxon>
        <taxon>organismal metagenomes</taxon>
    </lineage>
</organism>
<sequence>MITISSDMAKYIPCRRCGRPVEQAWHHRNPATDQIDLHIRCHGEKAVRSISNAELIANRSVKGFISNWVTQPAF</sequence>
<name>A0A6M3XDR3_9ZZZZ</name>
<protein>
    <submittedName>
        <fullName evidence="1">Uncharacterized protein</fullName>
    </submittedName>
</protein>
<gene>
    <name evidence="1" type="ORF">TM448B00567_0025</name>
</gene>
<reference evidence="1" key="1">
    <citation type="submission" date="2020-03" db="EMBL/GenBank/DDBJ databases">
        <title>The deep terrestrial virosphere.</title>
        <authorList>
            <person name="Holmfeldt K."/>
            <person name="Nilsson E."/>
            <person name="Simone D."/>
            <person name="Lopez-Fernandez M."/>
            <person name="Wu X."/>
            <person name="de Brujin I."/>
            <person name="Lundin D."/>
            <person name="Andersson A."/>
            <person name="Bertilsson S."/>
            <person name="Dopson M."/>
        </authorList>
    </citation>
    <scope>NUCLEOTIDE SEQUENCE</scope>
    <source>
        <strain evidence="1">TM448B00567</strain>
    </source>
</reference>
<dbReference type="AlphaFoldDB" id="A0A6M3XDR3"/>
<accession>A0A6M3XDR3</accession>